<comment type="similarity">
    <text evidence="1 5">Belongs to the universal ribosomal protein uL29 family.</text>
</comment>
<reference evidence="6 7" key="1">
    <citation type="submission" date="2020-05" db="EMBL/GenBank/DDBJ databases">
        <title>Draft genome sequence of Desulfovibrio psychrotolerans JS1T.</title>
        <authorList>
            <person name="Ueno A."/>
            <person name="Tamazawa S."/>
            <person name="Tamamura S."/>
            <person name="Murakami T."/>
            <person name="Kiyama T."/>
            <person name="Inomata H."/>
            <person name="Amano Y."/>
            <person name="Miyakawa K."/>
            <person name="Tamaki H."/>
            <person name="Naganuma T."/>
            <person name="Kaneko K."/>
        </authorList>
    </citation>
    <scope>NUCLEOTIDE SEQUENCE [LARGE SCALE GENOMIC DNA]</scope>
    <source>
        <strain evidence="6 7">JS1</strain>
    </source>
</reference>
<evidence type="ECO:0000256" key="2">
    <source>
        <dbReference type="ARBA" id="ARBA00022980"/>
    </source>
</evidence>
<accession>A0A7J0BUV1</accession>
<dbReference type="AlphaFoldDB" id="A0A7J0BUV1"/>
<dbReference type="HAMAP" id="MF_00374">
    <property type="entry name" value="Ribosomal_uL29"/>
    <property type="match status" value="1"/>
</dbReference>
<evidence type="ECO:0000313" key="7">
    <source>
        <dbReference type="Proteomes" id="UP000503820"/>
    </source>
</evidence>
<gene>
    <name evidence="5 6" type="primary">rpmC</name>
    <name evidence="6" type="ORF">DSM19430T_21610</name>
</gene>
<dbReference type="FunFam" id="1.10.287.310:FF:000001">
    <property type="entry name" value="50S ribosomal protein L29"/>
    <property type="match status" value="1"/>
</dbReference>
<dbReference type="PANTHER" id="PTHR10916:SF0">
    <property type="entry name" value="LARGE RIBOSOMAL SUBUNIT PROTEIN UL29C"/>
    <property type="match status" value="1"/>
</dbReference>
<dbReference type="Gene3D" id="1.10.287.310">
    <property type="match status" value="1"/>
</dbReference>
<evidence type="ECO:0000256" key="5">
    <source>
        <dbReference type="HAMAP-Rule" id="MF_00374"/>
    </source>
</evidence>
<protein>
    <recommendedName>
        <fullName evidence="4 5">Large ribosomal subunit protein uL29</fullName>
    </recommendedName>
</protein>
<comment type="caution">
    <text evidence="6">The sequence shown here is derived from an EMBL/GenBank/DDBJ whole genome shotgun (WGS) entry which is preliminary data.</text>
</comment>
<keyword evidence="3 5" id="KW-0687">Ribonucleoprotein</keyword>
<dbReference type="PANTHER" id="PTHR10916">
    <property type="entry name" value="60S RIBOSOMAL PROTEIN L35/50S RIBOSOMAL PROTEIN L29"/>
    <property type="match status" value="1"/>
</dbReference>
<dbReference type="CDD" id="cd00427">
    <property type="entry name" value="Ribosomal_L29_HIP"/>
    <property type="match status" value="1"/>
</dbReference>
<dbReference type="NCBIfam" id="TIGR00012">
    <property type="entry name" value="L29"/>
    <property type="match status" value="1"/>
</dbReference>
<evidence type="ECO:0000256" key="3">
    <source>
        <dbReference type="ARBA" id="ARBA00023274"/>
    </source>
</evidence>
<proteinExistence type="inferred from homology"/>
<evidence type="ECO:0000256" key="1">
    <source>
        <dbReference type="ARBA" id="ARBA00009254"/>
    </source>
</evidence>
<dbReference type="SUPFAM" id="SSF46561">
    <property type="entry name" value="Ribosomal protein L29 (L29p)"/>
    <property type="match status" value="1"/>
</dbReference>
<dbReference type="Proteomes" id="UP000503820">
    <property type="component" value="Unassembled WGS sequence"/>
</dbReference>
<dbReference type="GO" id="GO:0006412">
    <property type="term" value="P:translation"/>
    <property type="evidence" value="ECO:0007669"/>
    <property type="project" value="UniProtKB-UniRule"/>
</dbReference>
<keyword evidence="7" id="KW-1185">Reference proteome</keyword>
<dbReference type="InterPro" id="IPR001854">
    <property type="entry name" value="Ribosomal_uL29"/>
</dbReference>
<organism evidence="6 7">
    <name type="scientific">Desulfovibrio psychrotolerans</name>
    <dbReference type="NCBI Taxonomy" id="415242"/>
    <lineage>
        <taxon>Bacteria</taxon>
        <taxon>Pseudomonadati</taxon>
        <taxon>Thermodesulfobacteriota</taxon>
        <taxon>Desulfovibrionia</taxon>
        <taxon>Desulfovibrionales</taxon>
        <taxon>Desulfovibrionaceae</taxon>
        <taxon>Desulfovibrio</taxon>
    </lineage>
</organism>
<dbReference type="Pfam" id="PF00831">
    <property type="entry name" value="Ribosomal_L29"/>
    <property type="match status" value="1"/>
</dbReference>
<dbReference type="InterPro" id="IPR050063">
    <property type="entry name" value="Ribosomal_protein_uL29"/>
</dbReference>
<evidence type="ECO:0000313" key="6">
    <source>
        <dbReference type="EMBL" id="GFM37477.1"/>
    </source>
</evidence>
<keyword evidence="2 5" id="KW-0689">Ribosomal protein</keyword>
<sequence length="62" mass="7141">MNSEELRKLSAEELKTKLEESRKELFDLRFKHATAQLKSTASLPETKRNIARILTILKEKGA</sequence>
<name>A0A7J0BUV1_9BACT</name>
<dbReference type="EMBL" id="BLVP01000008">
    <property type="protein sequence ID" value="GFM37477.1"/>
    <property type="molecule type" value="Genomic_DNA"/>
</dbReference>
<evidence type="ECO:0000256" key="4">
    <source>
        <dbReference type="ARBA" id="ARBA00035204"/>
    </source>
</evidence>
<dbReference type="InterPro" id="IPR036049">
    <property type="entry name" value="Ribosomal_uL29_sf"/>
</dbReference>
<dbReference type="GO" id="GO:0003735">
    <property type="term" value="F:structural constituent of ribosome"/>
    <property type="evidence" value="ECO:0007669"/>
    <property type="project" value="InterPro"/>
</dbReference>
<dbReference type="RefSeq" id="WP_174410070.1">
    <property type="nucleotide sequence ID" value="NZ_BLVP01000008.1"/>
</dbReference>
<dbReference type="GO" id="GO:0022625">
    <property type="term" value="C:cytosolic large ribosomal subunit"/>
    <property type="evidence" value="ECO:0007669"/>
    <property type="project" value="TreeGrafter"/>
</dbReference>